<name>A0A5C8HZ72_9MICO</name>
<gene>
    <name evidence="3" type="ORF">FVP77_01305</name>
</gene>
<organism evidence="3 4">
    <name type="scientific">Microbacterium hatanonis</name>
    <dbReference type="NCBI Taxonomy" id="404366"/>
    <lineage>
        <taxon>Bacteria</taxon>
        <taxon>Bacillati</taxon>
        <taxon>Actinomycetota</taxon>
        <taxon>Actinomycetes</taxon>
        <taxon>Micrococcales</taxon>
        <taxon>Microbacteriaceae</taxon>
        <taxon>Microbacterium</taxon>
    </lineage>
</organism>
<comment type="caution">
    <text evidence="3">The sequence shown here is derived from an EMBL/GenBank/DDBJ whole genome shotgun (WGS) entry which is preliminary data.</text>
</comment>
<evidence type="ECO:0000313" key="3">
    <source>
        <dbReference type="EMBL" id="TXK12158.1"/>
    </source>
</evidence>
<keyword evidence="2" id="KW-0812">Transmembrane</keyword>
<feature type="region of interest" description="Disordered" evidence="1">
    <location>
        <begin position="51"/>
        <end position="92"/>
    </location>
</feature>
<dbReference type="OrthoDB" id="5073968at2"/>
<accession>A0A5C8HZ72</accession>
<evidence type="ECO:0000256" key="2">
    <source>
        <dbReference type="SAM" id="Phobius"/>
    </source>
</evidence>
<reference evidence="3 4" key="1">
    <citation type="submission" date="2019-08" db="EMBL/GenBank/DDBJ databases">
        <authorList>
            <person name="Dong K."/>
        </authorList>
    </citation>
    <scope>NUCLEOTIDE SEQUENCE [LARGE SCALE GENOMIC DNA]</scope>
    <source>
        <strain evidence="3 4">JCM14558</strain>
    </source>
</reference>
<evidence type="ECO:0000256" key="1">
    <source>
        <dbReference type="SAM" id="MobiDB-lite"/>
    </source>
</evidence>
<dbReference type="RefSeq" id="WP_147892899.1">
    <property type="nucleotide sequence ID" value="NZ_BAAANR010000001.1"/>
</dbReference>
<sequence length="92" mass="8950">MFASVVAAFHLLATVLGLVATPDPAAIGVAVAVAAIGLLVLAAVAVALPDSGDVSAPHPRRAIDISTPLAQSDPDASGHPRPRAPQSAASAA</sequence>
<protein>
    <submittedName>
        <fullName evidence="3">Uncharacterized protein</fullName>
    </submittedName>
</protein>
<dbReference type="Pfam" id="PF19950">
    <property type="entry name" value="DUF6412"/>
    <property type="match status" value="1"/>
</dbReference>
<feature type="transmembrane region" description="Helical" evidence="2">
    <location>
        <begin position="27"/>
        <end position="48"/>
    </location>
</feature>
<proteinExistence type="predicted"/>
<dbReference type="InterPro" id="IPR045635">
    <property type="entry name" value="DUF6412"/>
</dbReference>
<keyword evidence="2" id="KW-0472">Membrane</keyword>
<evidence type="ECO:0000313" key="4">
    <source>
        <dbReference type="Proteomes" id="UP000321034"/>
    </source>
</evidence>
<dbReference type="EMBL" id="VRSV01000001">
    <property type="protein sequence ID" value="TXK12158.1"/>
    <property type="molecule type" value="Genomic_DNA"/>
</dbReference>
<dbReference type="AlphaFoldDB" id="A0A5C8HZ72"/>
<keyword evidence="2" id="KW-1133">Transmembrane helix</keyword>
<keyword evidence="4" id="KW-1185">Reference proteome</keyword>
<dbReference type="Proteomes" id="UP000321034">
    <property type="component" value="Unassembled WGS sequence"/>
</dbReference>